<feature type="region of interest" description="Disordered" evidence="1">
    <location>
        <begin position="156"/>
        <end position="175"/>
    </location>
</feature>
<gene>
    <name evidence="2" type="primary">Contig6269.g6707</name>
    <name evidence="2" type="ORF">STYLEM_8366</name>
</gene>
<feature type="region of interest" description="Disordered" evidence="1">
    <location>
        <begin position="499"/>
        <end position="532"/>
    </location>
</feature>
<feature type="compositionally biased region" description="Polar residues" evidence="1">
    <location>
        <begin position="509"/>
        <end position="532"/>
    </location>
</feature>
<sequence>MSYPTPQTSQIQGANSSMRIHSEYYDDDLSPTKGYSDNKASRVQNMTPQQINYSSRSSQISKTVNGPYMKLEDKILMISRLESDFQVLMRQLLDQEEVSNDDLLLIRELLASQKNKFDLRKSQSGKKSQKNQQQVQRPASSLLYEKQAQQIGRSFQNANKKGQGKFAPVLNKGSNEKLVNQKANYTQPKSNQNPKSEISLSTRTFDVSKNEPLRNKVVEKAKQDQEAGTRNIEIVNKNQQEISPVKNGNAQEQIQIIQQLPDQDNLGQAQEFQVKKKMYGVQSKNKKLDAKQNDENKKYTKQIDLIFNRPVPQSQNVNNCCLFIFDVAKCISKKTHKLNNWTELQTYLNSIGKEEAIQEIKQVQTNGAKLTIVDKARIKSLYPCFQEDNTDLIYSILSDIYGDISSKDDNNVKPGSIVVNKRSPGKQMSLLKKVEVEYEEINAYQGFEKRKLDSLVQNESIIWQSDQLKIAPIYIKAKADEGLTGSIILIEKRTERKAQESESPKIQVKVQNKSQQLNQDKQTVLQSSRSQNQLYTQEEPLAAYYNPVLEKKTQEIQSEFMEILSEMERRRNSRGDPQAFYQGVSDFYREGSESHNSPTRRLIDHKNTKVDHQQSIKERDDLRLSNQKQQFTYTTSPNKTYIVEPHGESVSYSMVKKDPTKFYERFLNQDVTQHKIQSFRETNNRQSLNQRPKSSITTKITKRPQNKIIEHIKEKIANRIFEKIGNQIAYDQIKNIISDQVYDDQINQLIKNDKIKLQNRNKSPNSNLSSKNPNSRPQSRTSSNIDCINQQNGLQNMRRSALPIKNKNNDSQTIDDITIDDFELQMLQKSVLRSHKSTISSSNKKHQL</sequence>
<feature type="region of interest" description="Disordered" evidence="1">
    <location>
        <begin position="183"/>
        <end position="202"/>
    </location>
</feature>
<feature type="compositionally biased region" description="Polar residues" evidence="1">
    <location>
        <begin position="1"/>
        <end position="19"/>
    </location>
</feature>
<feature type="region of interest" description="Disordered" evidence="1">
    <location>
        <begin position="1"/>
        <end position="39"/>
    </location>
</feature>
<evidence type="ECO:0000256" key="1">
    <source>
        <dbReference type="SAM" id="MobiDB-lite"/>
    </source>
</evidence>
<proteinExistence type="predicted"/>
<dbReference type="Proteomes" id="UP000039865">
    <property type="component" value="Unassembled WGS sequence"/>
</dbReference>
<dbReference type="EMBL" id="CCKQ01007938">
    <property type="protein sequence ID" value="CDW79378.1"/>
    <property type="molecule type" value="Genomic_DNA"/>
</dbReference>
<protein>
    <submittedName>
        <fullName evidence="2">Uncharacterized protein</fullName>
    </submittedName>
</protein>
<organism evidence="2 3">
    <name type="scientific">Stylonychia lemnae</name>
    <name type="common">Ciliate</name>
    <dbReference type="NCBI Taxonomy" id="5949"/>
    <lineage>
        <taxon>Eukaryota</taxon>
        <taxon>Sar</taxon>
        <taxon>Alveolata</taxon>
        <taxon>Ciliophora</taxon>
        <taxon>Intramacronucleata</taxon>
        <taxon>Spirotrichea</taxon>
        <taxon>Stichotrichia</taxon>
        <taxon>Sporadotrichida</taxon>
        <taxon>Oxytrichidae</taxon>
        <taxon>Stylonychinae</taxon>
        <taxon>Stylonychia</taxon>
    </lineage>
</organism>
<evidence type="ECO:0000313" key="3">
    <source>
        <dbReference type="Proteomes" id="UP000039865"/>
    </source>
</evidence>
<dbReference type="InParanoid" id="A0A078AES3"/>
<feature type="region of interest" description="Disordered" evidence="1">
    <location>
        <begin position="117"/>
        <end position="140"/>
    </location>
</feature>
<accession>A0A078AES3</accession>
<feature type="compositionally biased region" description="Low complexity" evidence="1">
    <location>
        <begin position="760"/>
        <end position="777"/>
    </location>
</feature>
<keyword evidence="3" id="KW-1185">Reference proteome</keyword>
<dbReference type="AlphaFoldDB" id="A0A078AES3"/>
<feature type="region of interest" description="Disordered" evidence="1">
    <location>
        <begin position="758"/>
        <end position="785"/>
    </location>
</feature>
<name>A0A078AES3_STYLE</name>
<evidence type="ECO:0000313" key="2">
    <source>
        <dbReference type="EMBL" id="CDW79378.1"/>
    </source>
</evidence>
<reference evidence="2 3" key="1">
    <citation type="submission" date="2014-06" db="EMBL/GenBank/DDBJ databases">
        <authorList>
            <person name="Swart Estienne"/>
        </authorList>
    </citation>
    <scope>NUCLEOTIDE SEQUENCE [LARGE SCALE GENOMIC DNA]</scope>
    <source>
        <strain evidence="2 3">130c</strain>
    </source>
</reference>